<gene>
    <name evidence="3" type="ORF">HZA61_11010</name>
</gene>
<dbReference type="PANTHER" id="PTHR44068:SF11">
    <property type="entry name" value="GERANYL DIPHOSPHATE 2-C-METHYLTRANSFERASE"/>
    <property type="match status" value="1"/>
</dbReference>
<evidence type="ECO:0000256" key="1">
    <source>
        <dbReference type="ARBA" id="ARBA00022679"/>
    </source>
</evidence>
<name>A0A933WB63_UNCEI</name>
<dbReference type="AlphaFoldDB" id="A0A933WB63"/>
<dbReference type="Proteomes" id="UP000696931">
    <property type="component" value="Unassembled WGS sequence"/>
</dbReference>
<dbReference type="GO" id="GO:0008757">
    <property type="term" value="F:S-adenosylmethionine-dependent methyltransferase activity"/>
    <property type="evidence" value="ECO:0007669"/>
    <property type="project" value="InterPro"/>
</dbReference>
<accession>A0A933WB63</accession>
<keyword evidence="1" id="KW-0808">Transferase</keyword>
<dbReference type="Pfam" id="PF08241">
    <property type="entry name" value="Methyltransf_11"/>
    <property type="match status" value="1"/>
</dbReference>
<dbReference type="InterPro" id="IPR029063">
    <property type="entry name" value="SAM-dependent_MTases_sf"/>
</dbReference>
<dbReference type="CDD" id="cd02440">
    <property type="entry name" value="AdoMet_MTases"/>
    <property type="match status" value="1"/>
</dbReference>
<proteinExistence type="predicted"/>
<dbReference type="Gene3D" id="3.40.50.150">
    <property type="entry name" value="Vaccinia Virus protein VP39"/>
    <property type="match status" value="1"/>
</dbReference>
<sequence length="300" mass="34352">MNRLSQAMAWPDTDEAPTIPGVDVHAASMHTGLASAAPLERNGYALLDDLESPVVRSLVREMEHFQARFMARTRPVWKDGFKHTGDRLDNWSRRWEYPYCWWNLLDRDPGKVLDAGSGINFFPFFFASGGWDVTCADTNPVLEPCFREANRLLGSSVKFDVAPIEALPYNDGSFDAVYCVSVLEHAPMRVQAMDEFARVLKRGGRLCLTMDISLSRDCDIKLEDAALILDQLEQRFEPVHALDLSRPSNLLTTDRFRQHESWRLSWRAHKNPLRRWISQMRHGDGFRSLAVLGTTWVKTR</sequence>
<reference evidence="3" key="1">
    <citation type="submission" date="2020-07" db="EMBL/GenBank/DDBJ databases">
        <title>Huge and variable diversity of episymbiotic CPR bacteria and DPANN archaea in groundwater ecosystems.</title>
        <authorList>
            <person name="He C.Y."/>
            <person name="Keren R."/>
            <person name="Whittaker M."/>
            <person name="Farag I.F."/>
            <person name="Doudna J."/>
            <person name="Cate J.H.D."/>
            <person name="Banfield J.F."/>
        </authorList>
    </citation>
    <scope>NUCLEOTIDE SEQUENCE</scope>
    <source>
        <strain evidence="3">NC_groundwater_1813_Pr3_B-0.1um_71_17</strain>
    </source>
</reference>
<feature type="domain" description="Methyltransferase type 11" evidence="2">
    <location>
        <begin position="113"/>
        <end position="207"/>
    </location>
</feature>
<dbReference type="EMBL" id="JACRIW010000078">
    <property type="protein sequence ID" value="MBI5170009.1"/>
    <property type="molecule type" value="Genomic_DNA"/>
</dbReference>
<dbReference type="GO" id="GO:0032259">
    <property type="term" value="P:methylation"/>
    <property type="evidence" value="ECO:0007669"/>
    <property type="project" value="UniProtKB-KW"/>
</dbReference>
<dbReference type="InterPro" id="IPR013216">
    <property type="entry name" value="Methyltransf_11"/>
</dbReference>
<evidence type="ECO:0000259" key="2">
    <source>
        <dbReference type="Pfam" id="PF08241"/>
    </source>
</evidence>
<keyword evidence="3" id="KW-0489">Methyltransferase</keyword>
<comment type="caution">
    <text evidence="3">The sequence shown here is derived from an EMBL/GenBank/DDBJ whole genome shotgun (WGS) entry which is preliminary data.</text>
</comment>
<evidence type="ECO:0000313" key="3">
    <source>
        <dbReference type="EMBL" id="MBI5170009.1"/>
    </source>
</evidence>
<dbReference type="PANTHER" id="PTHR44068">
    <property type="entry name" value="ZGC:194242"/>
    <property type="match status" value="1"/>
</dbReference>
<protein>
    <submittedName>
        <fullName evidence="3">Class I SAM-dependent methyltransferase</fullName>
    </submittedName>
</protein>
<dbReference type="InterPro" id="IPR050447">
    <property type="entry name" value="Erg6_SMT_methyltransf"/>
</dbReference>
<organism evidence="3 4">
    <name type="scientific">Eiseniibacteriota bacterium</name>
    <dbReference type="NCBI Taxonomy" id="2212470"/>
    <lineage>
        <taxon>Bacteria</taxon>
        <taxon>Candidatus Eiseniibacteriota</taxon>
    </lineage>
</organism>
<evidence type="ECO:0000313" key="4">
    <source>
        <dbReference type="Proteomes" id="UP000696931"/>
    </source>
</evidence>
<dbReference type="SUPFAM" id="SSF53335">
    <property type="entry name" value="S-adenosyl-L-methionine-dependent methyltransferases"/>
    <property type="match status" value="1"/>
</dbReference>